<dbReference type="EMBL" id="LAZR01015837">
    <property type="protein sequence ID" value="KKM07137.1"/>
    <property type="molecule type" value="Genomic_DNA"/>
</dbReference>
<organism evidence="1">
    <name type="scientific">marine sediment metagenome</name>
    <dbReference type="NCBI Taxonomy" id="412755"/>
    <lineage>
        <taxon>unclassified sequences</taxon>
        <taxon>metagenomes</taxon>
        <taxon>ecological metagenomes</taxon>
    </lineage>
</organism>
<proteinExistence type="predicted"/>
<accession>A0A0F9HVG7</accession>
<protein>
    <submittedName>
        <fullName evidence="1">Uncharacterized protein</fullName>
    </submittedName>
</protein>
<sequence>MKKLKEMMTAADKVKRFKTLLLSPHVLTEDEMGALWSIARYPGMIMFRTDERSASGQDPIIWPRGDYDFITGVVQISRHVIGTLERRGILKAHHKDEVTTQGSISYITWNIVWKKMKAFEQTKELMVQVALGSI</sequence>
<evidence type="ECO:0000313" key="1">
    <source>
        <dbReference type="EMBL" id="KKM07137.1"/>
    </source>
</evidence>
<gene>
    <name evidence="1" type="ORF">LCGC14_1736960</name>
</gene>
<reference evidence="1" key="1">
    <citation type="journal article" date="2015" name="Nature">
        <title>Complex archaea that bridge the gap between prokaryotes and eukaryotes.</title>
        <authorList>
            <person name="Spang A."/>
            <person name="Saw J.H."/>
            <person name="Jorgensen S.L."/>
            <person name="Zaremba-Niedzwiedzka K."/>
            <person name="Martijn J."/>
            <person name="Lind A.E."/>
            <person name="van Eijk R."/>
            <person name="Schleper C."/>
            <person name="Guy L."/>
            <person name="Ettema T.J."/>
        </authorList>
    </citation>
    <scope>NUCLEOTIDE SEQUENCE</scope>
</reference>
<name>A0A0F9HVG7_9ZZZZ</name>
<dbReference type="AlphaFoldDB" id="A0A0F9HVG7"/>
<comment type="caution">
    <text evidence="1">The sequence shown here is derived from an EMBL/GenBank/DDBJ whole genome shotgun (WGS) entry which is preliminary data.</text>
</comment>